<protein>
    <submittedName>
        <fullName evidence="3">Uncharacterized protein</fullName>
    </submittedName>
</protein>
<dbReference type="EMBL" id="JAUEPN010000008">
    <property type="protein sequence ID" value="KAK3291939.1"/>
    <property type="molecule type" value="Genomic_DNA"/>
</dbReference>
<keyword evidence="1" id="KW-0175">Coiled coil</keyword>
<organism evidence="3 4">
    <name type="scientific">Chaetomium fimeti</name>
    <dbReference type="NCBI Taxonomy" id="1854472"/>
    <lineage>
        <taxon>Eukaryota</taxon>
        <taxon>Fungi</taxon>
        <taxon>Dikarya</taxon>
        <taxon>Ascomycota</taxon>
        <taxon>Pezizomycotina</taxon>
        <taxon>Sordariomycetes</taxon>
        <taxon>Sordariomycetidae</taxon>
        <taxon>Sordariales</taxon>
        <taxon>Chaetomiaceae</taxon>
        <taxon>Chaetomium</taxon>
    </lineage>
</organism>
<accession>A0AAE0H8I2</accession>
<proteinExistence type="predicted"/>
<gene>
    <name evidence="3" type="ORF">B0H64DRAFT_478093</name>
</gene>
<evidence type="ECO:0000256" key="2">
    <source>
        <dbReference type="SAM" id="MobiDB-lite"/>
    </source>
</evidence>
<evidence type="ECO:0000256" key="1">
    <source>
        <dbReference type="SAM" id="Coils"/>
    </source>
</evidence>
<reference evidence="3" key="1">
    <citation type="journal article" date="2023" name="Mol. Phylogenet. Evol.">
        <title>Genome-scale phylogeny and comparative genomics of the fungal order Sordariales.</title>
        <authorList>
            <person name="Hensen N."/>
            <person name="Bonometti L."/>
            <person name="Westerberg I."/>
            <person name="Brannstrom I.O."/>
            <person name="Guillou S."/>
            <person name="Cros-Aarteil S."/>
            <person name="Calhoun S."/>
            <person name="Haridas S."/>
            <person name="Kuo A."/>
            <person name="Mondo S."/>
            <person name="Pangilinan J."/>
            <person name="Riley R."/>
            <person name="LaButti K."/>
            <person name="Andreopoulos B."/>
            <person name="Lipzen A."/>
            <person name="Chen C."/>
            <person name="Yan M."/>
            <person name="Daum C."/>
            <person name="Ng V."/>
            <person name="Clum A."/>
            <person name="Steindorff A."/>
            <person name="Ohm R.A."/>
            <person name="Martin F."/>
            <person name="Silar P."/>
            <person name="Natvig D.O."/>
            <person name="Lalanne C."/>
            <person name="Gautier V."/>
            <person name="Ament-Velasquez S.L."/>
            <person name="Kruys A."/>
            <person name="Hutchinson M.I."/>
            <person name="Powell A.J."/>
            <person name="Barry K."/>
            <person name="Miller A.N."/>
            <person name="Grigoriev I.V."/>
            <person name="Debuchy R."/>
            <person name="Gladieux P."/>
            <person name="Hiltunen Thoren M."/>
            <person name="Johannesson H."/>
        </authorList>
    </citation>
    <scope>NUCLEOTIDE SEQUENCE</scope>
    <source>
        <strain evidence="3">CBS 168.71</strain>
    </source>
</reference>
<feature type="coiled-coil region" evidence="1">
    <location>
        <begin position="252"/>
        <end position="349"/>
    </location>
</feature>
<dbReference type="Proteomes" id="UP001278766">
    <property type="component" value="Unassembled WGS sequence"/>
</dbReference>
<evidence type="ECO:0000313" key="4">
    <source>
        <dbReference type="Proteomes" id="UP001278766"/>
    </source>
</evidence>
<dbReference type="GeneID" id="87845183"/>
<reference evidence="3" key="2">
    <citation type="submission" date="2023-06" db="EMBL/GenBank/DDBJ databases">
        <authorList>
            <consortium name="Lawrence Berkeley National Laboratory"/>
            <person name="Haridas S."/>
            <person name="Hensen N."/>
            <person name="Bonometti L."/>
            <person name="Westerberg I."/>
            <person name="Brannstrom I.O."/>
            <person name="Guillou S."/>
            <person name="Cros-Aarteil S."/>
            <person name="Calhoun S."/>
            <person name="Kuo A."/>
            <person name="Mondo S."/>
            <person name="Pangilinan J."/>
            <person name="Riley R."/>
            <person name="Labutti K."/>
            <person name="Andreopoulos B."/>
            <person name="Lipzen A."/>
            <person name="Chen C."/>
            <person name="Yanf M."/>
            <person name="Daum C."/>
            <person name="Ng V."/>
            <person name="Clum A."/>
            <person name="Steindorff A."/>
            <person name="Ohm R."/>
            <person name="Martin F."/>
            <person name="Silar P."/>
            <person name="Natvig D."/>
            <person name="Lalanne C."/>
            <person name="Gautier V."/>
            <person name="Ament-Velasquez S.L."/>
            <person name="Kruys A."/>
            <person name="Hutchinson M.I."/>
            <person name="Powell A.J."/>
            <person name="Barry K."/>
            <person name="Miller A.N."/>
            <person name="Grigoriev I.V."/>
            <person name="Debuchy R."/>
            <person name="Gladieux P."/>
            <person name="Thoren M.H."/>
            <person name="Johannesson H."/>
        </authorList>
    </citation>
    <scope>NUCLEOTIDE SEQUENCE</scope>
    <source>
        <strain evidence="3">CBS 168.71</strain>
    </source>
</reference>
<dbReference type="AlphaFoldDB" id="A0AAE0H8I2"/>
<keyword evidence="4" id="KW-1185">Reference proteome</keyword>
<sequence>METNTMPSVCRWPDSPFWELDGFDFSGLPLDEFKSIIHVLYPLGNSERLSTPKYSQAVADNVALMFQVMHDCRVFYATCTSPFWERVQVLYKGPPIEGEQLERISRLFVWARHVYRHTFGDCPNETARLADQWIAFASTLHQPASIGNRSTPVVEQEDSPVANCPPALEHVEPKATTSKRKRNESVTSSPIGPKMQGRKANNDIAQSQSAEAPTLPSIEDDYDNFAQLAATALRRSTQNETVAKHDPFTTVLETLRRDLAAQNERIEELEKHKRWNVNFIGAQRAELSEEVARLETELETINDLIPRIEDLEYSENHFRTSADTDRETIEMLLERIEKLENQDRASTDTSL</sequence>
<comment type="caution">
    <text evidence="3">The sequence shown here is derived from an EMBL/GenBank/DDBJ whole genome shotgun (WGS) entry which is preliminary data.</text>
</comment>
<evidence type="ECO:0000313" key="3">
    <source>
        <dbReference type="EMBL" id="KAK3291939.1"/>
    </source>
</evidence>
<dbReference type="RefSeq" id="XP_062655453.1">
    <property type="nucleotide sequence ID" value="XM_062808235.1"/>
</dbReference>
<name>A0AAE0H8I2_9PEZI</name>
<feature type="region of interest" description="Disordered" evidence="2">
    <location>
        <begin position="147"/>
        <end position="218"/>
    </location>
</feature>